<protein>
    <recommendedName>
        <fullName evidence="1">GST C-terminal domain-containing protein</fullName>
    </recommendedName>
</protein>
<dbReference type="InterPro" id="IPR010987">
    <property type="entry name" value="Glutathione-S-Trfase_C-like"/>
</dbReference>
<keyword evidence="3" id="KW-1185">Reference proteome</keyword>
<dbReference type="InterPro" id="IPR036282">
    <property type="entry name" value="Glutathione-S-Trfase_C_sf"/>
</dbReference>
<sequence>MAIGRDVYLDTRAIIARLEQLFPASAQHPGLSTPETAGLAALLNKFVTDASLFVHSTTIMSPDLPVFKDEKFLKDRAGFFGPKGMVESLKERRGAGLVHVRQCFEILETLLGDGRRWVGGTEGVTMADHEGVWCVDWSISSLSPPKEWFSEEIYPKTYAWWARFMAELESARSQAPKPVRLEGPDAVKAVLGAEFSDKDISVDADPLGLQSGANVELFPTDSGQSHRERGRLIKLTKDEVTIAVKSQQGDTEVHIHAPMWNFKVAEIVEAKL</sequence>
<dbReference type="PROSITE" id="PS50405">
    <property type="entry name" value="GST_CTER"/>
    <property type="match status" value="1"/>
</dbReference>
<name>A0AAJ0D6R6_9PEZI</name>
<proteinExistence type="predicted"/>
<evidence type="ECO:0000259" key="1">
    <source>
        <dbReference type="PROSITE" id="PS50405"/>
    </source>
</evidence>
<reference evidence="2" key="1">
    <citation type="submission" date="2023-04" db="EMBL/GenBank/DDBJ databases">
        <title>Black Yeasts Isolated from many extreme environments.</title>
        <authorList>
            <person name="Coleine C."/>
            <person name="Stajich J.E."/>
            <person name="Selbmann L."/>
        </authorList>
    </citation>
    <scope>NUCLEOTIDE SEQUENCE</scope>
    <source>
        <strain evidence="2">CCFEE 5312</strain>
    </source>
</reference>
<dbReference type="Gene3D" id="3.40.30.110">
    <property type="match status" value="1"/>
</dbReference>
<dbReference type="EMBL" id="JAWDJX010000062">
    <property type="protein sequence ID" value="KAK3047421.1"/>
    <property type="molecule type" value="Genomic_DNA"/>
</dbReference>
<evidence type="ECO:0000313" key="3">
    <source>
        <dbReference type="Proteomes" id="UP001271007"/>
    </source>
</evidence>
<dbReference type="Proteomes" id="UP001271007">
    <property type="component" value="Unassembled WGS sequence"/>
</dbReference>
<dbReference type="InterPro" id="IPR058268">
    <property type="entry name" value="DUF7962"/>
</dbReference>
<accession>A0AAJ0D6R6</accession>
<dbReference type="Pfam" id="PF25907">
    <property type="entry name" value="DUF7962"/>
    <property type="match status" value="1"/>
</dbReference>
<feature type="domain" description="GST C-terminal" evidence="1">
    <location>
        <begin position="33"/>
        <end position="185"/>
    </location>
</feature>
<dbReference type="AlphaFoldDB" id="A0AAJ0D6R6"/>
<organism evidence="2 3">
    <name type="scientific">Extremus antarcticus</name>
    <dbReference type="NCBI Taxonomy" id="702011"/>
    <lineage>
        <taxon>Eukaryota</taxon>
        <taxon>Fungi</taxon>
        <taxon>Dikarya</taxon>
        <taxon>Ascomycota</taxon>
        <taxon>Pezizomycotina</taxon>
        <taxon>Dothideomycetes</taxon>
        <taxon>Dothideomycetidae</taxon>
        <taxon>Mycosphaerellales</taxon>
        <taxon>Extremaceae</taxon>
        <taxon>Extremus</taxon>
    </lineage>
</organism>
<comment type="caution">
    <text evidence="2">The sequence shown here is derived from an EMBL/GenBank/DDBJ whole genome shotgun (WGS) entry which is preliminary data.</text>
</comment>
<dbReference type="CDD" id="cd00299">
    <property type="entry name" value="GST_C_family"/>
    <property type="match status" value="1"/>
</dbReference>
<dbReference type="SUPFAM" id="SSF47616">
    <property type="entry name" value="GST C-terminal domain-like"/>
    <property type="match status" value="1"/>
</dbReference>
<gene>
    <name evidence="2" type="ORF">LTR09_011168</name>
</gene>
<evidence type="ECO:0000313" key="2">
    <source>
        <dbReference type="EMBL" id="KAK3047421.1"/>
    </source>
</evidence>